<protein>
    <recommendedName>
        <fullName evidence="1">P2X purinoreceptor 7 intracellular domain-containing protein</fullName>
    </recommendedName>
</protein>
<gene>
    <name evidence="2" type="ORF">P5673_025083</name>
</gene>
<dbReference type="InterPro" id="IPR046815">
    <property type="entry name" value="P2RX7_C"/>
</dbReference>
<name>A0AAD9UXJ3_ACRCE</name>
<dbReference type="Pfam" id="PF20478">
    <property type="entry name" value="P2RX7_C"/>
    <property type="match status" value="1"/>
</dbReference>
<feature type="non-terminal residue" evidence="2">
    <location>
        <position position="409"/>
    </location>
</feature>
<keyword evidence="3" id="KW-1185">Reference proteome</keyword>
<comment type="caution">
    <text evidence="2">The sequence shown here is derived from an EMBL/GenBank/DDBJ whole genome shotgun (WGS) entry which is preliminary data.</text>
</comment>
<dbReference type="Proteomes" id="UP001249851">
    <property type="component" value="Unassembled WGS sequence"/>
</dbReference>
<evidence type="ECO:0000259" key="1">
    <source>
        <dbReference type="Pfam" id="PF20478"/>
    </source>
</evidence>
<sequence length="409" mass="45753">MAASVEDILDEILMSDNDSETEQLVESAGLQRVADMEEKLEAQIKTCLEAFNELDLGNNVHIFKESVRKQIKGSFQAFTPPTDPLKILLMLAGKPSIKTPYKCEIQRNIPVELFHCLQRVLQCSRTKNITDHVTYEDGKNHSAMSFASKEAVVVFLSLLSGLDESDIKKYFKKYLSGRSMSWDNVTYAPDCWGNGRCKQTTCSKQIGAIPLKLSYVLQPDTDRSANNRNNLSQLETNVCEDMECEDLLLTVSSFPAVGLNREVLWTALVSLHDRERAGLPHREQVPTRSFCHAADRQFTWWVHGHLGKTIHAVIPSCVVMNLRSAFVSEDGSYAGYIVGDDDKSPFYSELEQAWKDFLNGGVFVPELARDIAACSMSSRTGSVPNFFDALLHEILNLGSPCDSPDWINA</sequence>
<evidence type="ECO:0000313" key="2">
    <source>
        <dbReference type="EMBL" id="KAK2553591.1"/>
    </source>
</evidence>
<dbReference type="AlphaFoldDB" id="A0AAD9UXJ3"/>
<proteinExistence type="predicted"/>
<organism evidence="2 3">
    <name type="scientific">Acropora cervicornis</name>
    <name type="common">Staghorn coral</name>
    <dbReference type="NCBI Taxonomy" id="6130"/>
    <lineage>
        <taxon>Eukaryota</taxon>
        <taxon>Metazoa</taxon>
        <taxon>Cnidaria</taxon>
        <taxon>Anthozoa</taxon>
        <taxon>Hexacorallia</taxon>
        <taxon>Scleractinia</taxon>
        <taxon>Astrocoeniina</taxon>
        <taxon>Acroporidae</taxon>
        <taxon>Acropora</taxon>
    </lineage>
</organism>
<reference evidence="2" key="2">
    <citation type="journal article" date="2023" name="Science">
        <title>Genomic signatures of disease resistance in endangered staghorn corals.</title>
        <authorList>
            <person name="Vollmer S.V."/>
            <person name="Selwyn J.D."/>
            <person name="Despard B.A."/>
            <person name="Roesel C.L."/>
        </authorList>
    </citation>
    <scope>NUCLEOTIDE SEQUENCE</scope>
    <source>
        <strain evidence="2">K2</strain>
    </source>
</reference>
<dbReference type="PANTHER" id="PTHR36981">
    <property type="entry name" value="ZGC:195170"/>
    <property type="match status" value="1"/>
</dbReference>
<dbReference type="EMBL" id="JARQWQ010000076">
    <property type="protein sequence ID" value="KAK2553591.1"/>
    <property type="molecule type" value="Genomic_DNA"/>
</dbReference>
<evidence type="ECO:0000313" key="3">
    <source>
        <dbReference type="Proteomes" id="UP001249851"/>
    </source>
</evidence>
<accession>A0AAD9UXJ3</accession>
<reference evidence="2" key="1">
    <citation type="journal article" date="2023" name="G3 (Bethesda)">
        <title>Whole genome assembly and annotation of the endangered Caribbean coral Acropora cervicornis.</title>
        <authorList>
            <person name="Selwyn J.D."/>
            <person name="Vollmer S.V."/>
        </authorList>
    </citation>
    <scope>NUCLEOTIDE SEQUENCE</scope>
    <source>
        <strain evidence="2">K2</strain>
    </source>
</reference>
<feature type="domain" description="P2X purinoreceptor 7 intracellular" evidence="1">
    <location>
        <begin position="253"/>
        <end position="336"/>
    </location>
</feature>
<dbReference type="PANTHER" id="PTHR36981:SF9">
    <property type="entry name" value="NANOR-RELATED"/>
    <property type="match status" value="1"/>
</dbReference>